<feature type="transmembrane region" description="Helical" evidence="7">
    <location>
        <begin position="169"/>
        <end position="187"/>
    </location>
</feature>
<evidence type="ECO:0000313" key="9">
    <source>
        <dbReference type="EMBL" id="AKV74170.1"/>
    </source>
</evidence>
<evidence type="ECO:0000313" key="12">
    <source>
        <dbReference type="EMBL" id="AKV80906.1"/>
    </source>
</evidence>
<evidence type="ECO:0000313" key="10">
    <source>
        <dbReference type="EMBL" id="AKV76409.1"/>
    </source>
</evidence>
<evidence type="ECO:0000256" key="5">
    <source>
        <dbReference type="ARBA" id="ARBA00022989"/>
    </source>
</evidence>
<dbReference type="EMBL" id="CP012174">
    <property type="protein sequence ID" value="AKV78661.1"/>
    <property type="molecule type" value="Genomic_DNA"/>
</dbReference>
<reference evidence="8 14" key="1">
    <citation type="journal article" date="2014" name="J. Bacteriol.">
        <title>Role of an Archaeal PitA Transporter in the Copper and Arsenic Resistance of Metallosphaera sedula, an Extreme Thermoacidophile.</title>
        <authorList>
            <person name="McCarthy S."/>
            <person name="Ai C."/>
            <person name="Wheaton G."/>
            <person name="Tevatia R."/>
            <person name="Eckrich V."/>
            <person name="Kelly R."/>
            <person name="Blum P."/>
        </authorList>
    </citation>
    <scope>NUCLEOTIDE SEQUENCE [LARGE SCALE GENOMIC DNA]</scope>
    <source>
        <strain evidence="8 14">CuR1</strain>
    </source>
</reference>
<evidence type="ECO:0000313" key="14">
    <source>
        <dbReference type="Proteomes" id="UP000029084"/>
    </source>
</evidence>
<evidence type="ECO:0000256" key="6">
    <source>
        <dbReference type="ARBA" id="ARBA00023136"/>
    </source>
</evidence>
<dbReference type="OMA" id="TQIGWYA"/>
<feature type="transmembrane region" description="Helical" evidence="7">
    <location>
        <begin position="66"/>
        <end position="85"/>
    </location>
</feature>
<evidence type="ECO:0000313" key="19">
    <source>
        <dbReference type="Proteomes" id="UP000068832"/>
    </source>
</evidence>
<accession>A0A088E6A9</accession>
<dbReference type="PANTHER" id="PTHR31806:SF1">
    <property type="entry name" value="PURINE-CYTOSINE PERMEASE FCY2-RELATED"/>
    <property type="match status" value="1"/>
</dbReference>
<evidence type="ECO:0000256" key="7">
    <source>
        <dbReference type="SAM" id="Phobius"/>
    </source>
</evidence>
<dbReference type="EMBL" id="CP012175">
    <property type="protein sequence ID" value="AKV80906.1"/>
    <property type="molecule type" value="Genomic_DNA"/>
</dbReference>
<dbReference type="PANTHER" id="PTHR31806">
    <property type="entry name" value="PURINE-CYTOSINE PERMEASE FCY2-RELATED"/>
    <property type="match status" value="1"/>
</dbReference>
<evidence type="ECO:0000313" key="8">
    <source>
        <dbReference type="EMBL" id="AIM27282.1"/>
    </source>
</evidence>
<feature type="transmembrane region" description="Helical" evidence="7">
    <location>
        <begin position="408"/>
        <end position="433"/>
    </location>
</feature>
<feature type="transmembrane region" description="Helical" evidence="7">
    <location>
        <begin position="207"/>
        <end position="224"/>
    </location>
</feature>
<keyword evidence="5 7" id="KW-1133">Transmembrane helix</keyword>
<evidence type="ECO:0000313" key="13">
    <source>
        <dbReference type="EMBL" id="AKV83149.1"/>
    </source>
</evidence>
<sequence>MEEKKQENPTEEVYMKRTGFEVIGVKPIPETSRYMTAPKVFIFWAMASASATTPLIGYLLENLGLVNLLLVFTISLAIGLVPAGLFSEMGRQFPVPALVVSRKTYGYLTSNALSALYTIVNIGWFGLNDSTGGLIVASLLHSSPVIWYLVFGAIQIVLVLYGARILEYFYRYTAFILVVCYAVLTYFLIKYFPVNLQALLSSSNVDWGASIGLVLAFSLLSWTYKISTATRFAKPYKGRSLSNFVSAPLGIMVPVYLMGVLGFISQKTAGNWNLPAVSFPVASSLAIIVGIASVGAALAILHTNAMNLYPAVADLITAIQPALKRKWEHLSQPVSTVFIGLAGAIAAVLGILQNATNFLNFVGDIIFPYTFIVLLDWYLRLRPKMQEGSLGVRDFYQVPRGLRDNVNLYSVLATVVGTALNVVTLPGLTTLYLYFPQDLFGSLIGALLYFIFLRLNLVR</sequence>
<feature type="transmembrane region" description="Helical" evidence="7">
    <location>
        <begin position="334"/>
        <end position="352"/>
    </location>
</feature>
<feature type="transmembrane region" description="Helical" evidence="7">
    <location>
        <begin position="244"/>
        <end position="265"/>
    </location>
</feature>
<dbReference type="Proteomes" id="UP000062475">
    <property type="component" value="Chromosome"/>
</dbReference>
<evidence type="ECO:0000256" key="4">
    <source>
        <dbReference type="ARBA" id="ARBA00022692"/>
    </source>
</evidence>
<dbReference type="Proteomes" id="UP000062398">
    <property type="component" value="Chromosome"/>
</dbReference>
<evidence type="ECO:0000256" key="2">
    <source>
        <dbReference type="ARBA" id="ARBA00008974"/>
    </source>
</evidence>
<feature type="transmembrane region" description="Helical" evidence="7">
    <location>
        <begin position="277"/>
        <end position="301"/>
    </location>
</feature>
<evidence type="ECO:0000313" key="11">
    <source>
        <dbReference type="EMBL" id="AKV78661.1"/>
    </source>
</evidence>
<feature type="transmembrane region" description="Helical" evidence="7">
    <location>
        <begin position="145"/>
        <end position="162"/>
    </location>
</feature>
<feature type="transmembrane region" description="Helical" evidence="7">
    <location>
        <begin position="358"/>
        <end position="379"/>
    </location>
</feature>
<evidence type="ECO:0000313" key="17">
    <source>
        <dbReference type="Proteomes" id="UP000062398"/>
    </source>
</evidence>
<dbReference type="Pfam" id="PF02133">
    <property type="entry name" value="Transp_cyt_pur"/>
    <property type="match status" value="1"/>
</dbReference>
<comment type="similarity">
    <text evidence="2">Belongs to the purine-cytosine permease (2.A.39) family.</text>
</comment>
<keyword evidence="4 7" id="KW-0812">Transmembrane</keyword>
<dbReference type="GO" id="GO:0022857">
    <property type="term" value="F:transmembrane transporter activity"/>
    <property type="evidence" value="ECO:0007669"/>
    <property type="project" value="InterPro"/>
</dbReference>
<feature type="transmembrane region" description="Helical" evidence="7">
    <location>
        <begin position="105"/>
        <end position="125"/>
    </location>
</feature>
<evidence type="ECO:0000256" key="1">
    <source>
        <dbReference type="ARBA" id="ARBA00004141"/>
    </source>
</evidence>
<reference evidence="13 15" key="3">
    <citation type="submission" date="2015-07" db="EMBL/GenBank/DDBJ databases">
        <title>Physiological, transcriptional responses and genome re-sequencing of acid resistant extremely thermoacidophilic Metallosphaera sedula SARC-M1.</title>
        <authorList>
            <person name="Ai C."/>
            <person name="McCarthy S."/>
            <person name="Eckrich V."/>
            <person name="Rudrappa D."/>
            <person name="Qiu G."/>
            <person name="Blum P."/>
        </authorList>
    </citation>
    <scope>NUCLEOTIDE SEQUENCE [LARGE SCALE GENOMIC DNA]</scope>
    <source>
        <strain evidence="13 15">SARC-M1</strain>
    </source>
</reference>
<gene>
    <name evidence="8" type="ORF">HA72_1135</name>
    <name evidence="9" type="ORF">MsedA_1151</name>
    <name evidence="10" type="ORF">MsedB_1153</name>
    <name evidence="11" type="ORF">MsedC_1151</name>
    <name evidence="12" type="ORF">MsedD_1152</name>
    <name evidence="13" type="ORF">MsedE_1154</name>
</gene>
<dbReference type="OrthoDB" id="57146at2157"/>
<dbReference type="EMBL" id="CP012172">
    <property type="protein sequence ID" value="AKV74170.1"/>
    <property type="molecule type" value="Genomic_DNA"/>
</dbReference>
<proteinExistence type="inferred from homology"/>
<dbReference type="PATRIC" id="fig|43687.5.peg.1186"/>
<dbReference type="GeneID" id="91755612"/>
<protein>
    <submittedName>
        <fullName evidence="8">Permease for cytosine/purine, uracil, thiamine, allantoin</fullName>
    </submittedName>
    <submittedName>
        <fullName evidence="9">Purine-cytosine permease</fullName>
    </submittedName>
</protein>
<evidence type="ECO:0000313" key="16">
    <source>
        <dbReference type="Proteomes" id="UP000061362"/>
    </source>
</evidence>
<name>A0A088E6A9_9CREN</name>
<comment type="subcellular location">
    <subcellularLocation>
        <location evidence="1">Membrane</location>
        <topology evidence="1">Multi-pass membrane protein</topology>
    </subcellularLocation>
</comment>
<dbReference type="AlphaFoldDB" id="A0A088E6A9"/>
<dbReference type="RefSeq" id="WP_012021083.1">
    <property type="nucleotide sequence ID" value="NZ_AP019770.1"/>
</dbReference>
<dbReference type="GO" id="GO:0005886">
    <property type="term" value="C:plasma membrane"/>
    <property type="evidence" value="ECO:0007669"/>
    <property type="project" value="TreeGrafter"/>
</dbReference>
<dbReference type="Gene3D" id="1.10.4160.10">
    <property type="entry name" value="Hydantoin permease"/>
    <property type="match status" value="1"/>
</dbReference>
<dbReference type="EMBL" id="CP008822">
    <property type="protein sequence ID" value="AIM27282.1"/>
    <property type="molecule type" value="Genomic_DNA"/>
</dbReference>
<dbReference type="Proteomes" id="UP000029084">
    <property type="component" value="Chromosome"/>
</dbReference>
<dbReference type="InterPro" id="IPR001248">
    <property type="entry name" value="Pur-cyt_permease"/>
</dbReference>
<dbReference type="EMBL" id="CP012176">
    <property type="protein sequence ID" value="AKV83149.1"/>
    <property type="molecule type" value="Genomic_DNA"/>
</dbReference>
<keyword evidence="3" id="KW-0813">Transport</keyword>
<reference evidence="16 17" key="2">
    <citation type="journal article" date="2015" name="Genome Announc.">
        <title>Complete Genome Sequences of Evolved Arsenate-Resistant Metallosphaera sedula Strains.</title>
        <authorList>
            <person name="Ai C."/>
            <person name="McCarthy S."/>
            <person name="Schackwitz W."/>
            <person name="Martin J."/>
            <person name="Lipzen A."/>
            <person name="Blum P."/>
        </authorList>
    </citation>
    <scope>NUCLEOTIDE SEQUENCE [LARGE SCALE GENOMIC DNA]</scope>
    <source>
        <strain evidence="11 17">ARS120-1</strain>
        <strain evidence="12 16">ARS120-2</strain>
        <strain evidence="9 19">ARS50-1</strain>
        <strain evidence="10 18">ARS50-2</strain>
    </source>
</reference>
<evidence type="ECO:0000313" key="15">
    <source>
        <dbReference type="Proteomes" id="UP000056255"/>
    </source>
</evidence>
<dbReference type="Proteomes" id="UP000061362">
    <property type="component" value="Chromosome"/>
</dbReference>
<dbReference type="Proteomes" id="UP000056255">
    <property type="component" value="Chromosome"/>
</dbReference>
<dbReference type="EMBL" id="CP012173">
    <property type="protein sequence ID" value="AKV76409.1"/>
    <property type="molecule type" value="Genomic_DNA"/>
</dbReference>
<keyword evidence="6 7" id="KW-0472">Membrane</keyword>
<feature type="transmembrane region" description="Helical" evidence="7">
    <location>
        <begin position="439"/>
        <end position="457"/>
    </location>
</feature>
<dbReference type="Proteomes" id="UP000068832">
    <property type="component" value="Chromosome"/>
</dbReference>
<evidence type="ECO:0000313" key="18">
    <source>
        <dbReference type="Proteomes" id="UP000062475"/>
    </source>
</evidence>
<feature type="transmembrane region" description="Helical" evidence="7">
    <location>
        <begin position="40"/>
        <end position="60"/>
    </location>
</feature>
<dbReference type="InterPro" id="IPR026030">
    <property type="entry name" value="Pur-cyt_permease_Fcy2/21/22"/>
</dbReference>
<organism evidence="8 14">
    <name type="scientific">Metallosphaera sedula</name>
    <dbReference type="NCBI Taxonomy" id="43687"/>
    <lineage>
        <taxon>Archaea</taxon>
        <taxon>Thermoproteota</taxon>
        <taxon>Thermoprotei</taxon>
        <taxon>Sulfolobales</taxon>
        <taxon>Sulfolobaceae</taxon>
        <taxon>Metallosphaera</taxon>
    </lineage>
</organism>
<evidence type="ECO:0000256" key="3">
    <source>
        <dbReference type="ARBA" id="ARBA00022448"/>
    </source>
</evidence>